<evidence type="ECO:0000313" key="4">
    <source>
        <dbReference type="Proteomes" id="UP000177506"/>
    </source>
</evidence>
<dbReference type="Pfam" id="PF01554">
    <property type="entry name" value="MatE"/>
    <property type="match status" value="1"/>
</dbReference>
<evidence type="ECO:0000313" key="3">
    <source>
        <dbReference type="EMBL" id="OGX90717.1"/>
    </source>
</evidence>
<dbReference type="PANTHER" id="PTHR43298:SF2">
    <property type="entry name" value="FMN_FAD EXPORTER YEEO-RELATED"/>
    <property type="match status" value="1"/>
</dbReference>
<dbReference type="GO" id="GO:0015297">
    <property type="term" value="F:antiporter activity"/>
    <property type="evidence" value="ECO:0007669"/>
    <property type="project" value="InterPro"/>
</dbReference>
<evidence type="ECO:0008006" key="5">
    <source>
        <dbReference type="Google" id="ProtNLM"/>
    </source>
</evidence>
<keyword evidence="1" id="KW-0813">Transport</keyword>
<organism evidence="3 4">
    <name type="scientific">Hymenobacter coccineus</name>
    <dbReference type="NCBI Taxonomy" id="1908235"/>
    <lineage>
        <taxon>Bacteria</taxon>
        <taxon>Pseudomonadati</taxon>
        <taxon>Bacteroidota</taxon>
        <taxon>Cytophagia</taxon>
        <taxon>Cytophagales</taxon>
        <taxon>Hymenobacteraceae</taxon>
        <taxon>Hymenobacter</taxon>
    </lineage>
</organism>
<keyword evidence="4" id="KW-1185">Reference proteome</keyword>
<proteinExistence type="predicted"/>
<feature type="transmembrane region" description="Helical" evidence="2">
    <location>
        <begin position="68"/>
        <end position="87"/>
    </location>
</feature>
<dbReference type="PANTHER" id="PTHR43298">
    <property type="entry name" value="MULTIDRUG RESISTANCE PROTEIN NORM-RELATED"/>
    <property type="match status" value="1"/>
</dbReference>
<dbReference type="InterPro" id="IPR002528">
    <property type="entry name" value="MATE_fam"/>
</dbReference>
<name>A0A1G1TIL9_9BACT</name>
<evidence type="ECO:0000256" key="2">
    <source>
        <dbReference type="SAM" id="Phobius"/>
    </source>
</evidence>
<gene>
    <name evidence="3" type="ORF">BEN49_21820</name>
</gene>
<dbReference type="Proteomes" id="UP000177506">
    <property type="component" value="Unassembled WGS sequence"/>
</dbReference>
<keyword evidence="2" id="KW-0812">Transmembrane</keyword>
<reference evidence="3 4" key="1">
    <citation type="submission" date="2016-08" db="EMBL/GenBank/DDBJ databases">
        <title>Hymenobacter coccineus sp. nov., Hymenobacter lapidarius sp. nov. and Hymenobacter glacialis sp. nov., isolated from Antarctic soil.</title>
        <authorList>
            <person name="Sedlacek I."/>
            <person name="Kralova S."/>
            <person name="Kyrova K."/>
            <person name="Maslanova I."/>
            <person name="Stankova E."/>
            <person name="Vrbovska V."/>
            <person name="Nemec M."/>
            <person name="Bartak M."/>
            <person name="Svec P."/>
            <person name="Busse H.-J."/>
            <person name="Pantucek R."/>
        </authorList>
    </citation>
    <scope>NUCLEOTIDE SEQUENCE [LARGE SCALE GENOMIC DNA]</scope>
    <source>
        <strain evidence="3 4">CCM 8649</strain>
    </source>
</reference>
<dbReference type="GO" id="GO:0005886">
    <property type="term" value="C:plasma membrane"/>
    <property type="evidence" value="ECO:0007669"/>
    <property type="project" value="TreeGrafter"/>
</dbReference>
<accession>A0A1G1TIL9</accession>
<keyword evidence="2" id="KW-0472">Membrane</keyword>
<comment type="caution">
    <text evidence="3">The sequence shown here is derived from an EMBL/GenBank/DDBJ whole genome shotgun (WGS) entry which is preliminary data.</text>
</comment>
<sequence length="134" mass="14022">MFEMGAFAFSALMIGWLGAVPQAAHQIAINVAGVTYMAASGIAAAATIRVGHLRGAGDAAGARQAGVAAYWLAFGFMSSMGVVLVLARHLVPQLYNHDPAVLAQAPRCCSSRPASRCLMGCKWWAWGPCAGWKT</sequence>
<dbReference type="GO" id="GO:0042910">
    <property type="term" value="F:xenobiotic transmembrane transporter activity"/>
    <property type="evidence" value="ECO:0007669"/>
    <property type="project" value="InterPro"/>
</dbReference>
<protein>
    <recommendedName>
        <fullName evidence="5">MATE family efflux transporter</fullName>
    </recommendedName>
</protein>
<evidence type="ECO:0000256" key="1">
    <source>
        <dbReference type="ARBA" id="ARBA00022448"/>
    </source>
</evidence>
<dbReference type="InterPro" id="IPR050222">
    <property type="entry name" value="MATE_MdtK"/>
</dbReference>
<keyword evidence="2" id="KW-1133">Transmembrane helix</keyword>
<dbReference type="EMBL" id="MDZA01000112">
    <property type="protein sequence ID" value="OGX90717.1"/>
    <property type="molecule type" value="Genomic_DNA"/>
</dbReference>
<dbReference type="AlphaFoldDB" id="A0A1G1TIL9"/>